<reference evidence="3 4" key="1">
    <citation type="submission" date="2019-10" db="EMBL/GenBank/DDBJ databases">
        <title>Description of Paenibacillus terrestris sp. nov.</title>
        <authorList>
            <person name="Carlier A."/>
            <person name="Qi S."/>
        </authorList>
    </citation>
    <scope>NUCLEOTIDE SEQUENCE [LARGE SCALE GENOMIC DNA]</scope>
    <source>
        <strain evidence="3 4">LMG 31458</strain>
    </source>
</reference>
<gene>
    <name evidence="3" type="ORF">GC098_20095</name>
</gene>
<name>A0ABX1XYN0_9BACL</name>
<organism evidence="3 4">
    <name type="scientific">Paenibacillus phytorum</name>
    <dbReference type="NCBI Taxonomy" id="2654977"/>
    <lineage>
        <taxon>Bacteria</taxon>
        <taxon>Bacillati</taxon>
        <taxon>Bacillota</taxon>
        <taxon>Bacilli</taxon>
        <taxon>Bacillales</taxon>
        <taxon>Paenibacillaceae</taxon>
        <taxon>Paenibacillus</taxon>
    </lineage>
</organism>
<sequence length="113" mass="12275">MARRISGSWDTSNNIVGQPIEVTFADDTAWRSTLRSLKVDGQTVSGAVYSLEAGKLTLSASLFPTAKNYSIILSADGYAYSTVIQTILPYSSKGHNKDDDTNDSSDFNNDDDE</sequence>
<feature type="compositionally biased region" description="Acidic residues" evidence="1">
    <location>
        <begin position="100"/>
        <end position="113"/>
    </location>
</feature>
<evidence type="ECO:0000256" key="1">
    <source>
        <dbReference type="SAM" id="MobiDB-lite"/>
    </source>
</evidence>
<dbReference type="Pfam" id="PF07550">
    <property type="entry name" value="Shr-like_HID"/>
    <property type="match status" value="1"/>
</dbReference>
<dbReference type="InterPro" id="IPR011432">
    <property type="entry name" value="Shr-like_HID"/>
</dbReference>
<accession>A0ABX1XYN0</accession>
<evidence type="ECO:0000313" key="3">
    <source>
        <dbReference type="EMBL" id="NOU73693.1"/>
    </source>
</evidence>
<evidence type="ECO:0000313" key="4">
    <source>
        <dbReference type="Proteomes" id="UP000616779"/>
    </source>
</evidence>
<feature type="region of interest" description="Disordered" evidence="1">
    <location>
        <begin position="91"/>
        <end position="113"/>
    </location>
</feature>
<comment type="caution">
    <text evidence="3">The sequence shown here is derived from an EMBL/GenBank/DDBJ whole genome shotgun (WGS) entry which is preliminary data.</text>
</comment>
<dbReference type="EMBL" id="WHOA01000132">
    <property type="protein sequence ID" value="NOU73693.1"/>
    <property type="molecule type" value="Genomic_DNA"/>
</dbReference>
<evidence type="ECO:0000259" key="2">
    <source>
        <dbReference type="Pfam" id="PF07550"/>
    </source>
</evidence>
<protein>
    <submittedName>
        <fullName evidence="3">DUF1533 domain-containing protein</fullName>
    </submittedName>
</protein>
<feature type="domain" description="Heme-binding protein Shr-like Hb-interacting" evidence="2">
    <location>
        <begin position="9"/>
        <end position="87"/>
    </location>
</feature>
<keyword evidence="4" id="KW-1185">Reference proteome</keyword>
<dbReference type="Proteomes" id="UP000616779">
    <property type="component" value="Unassembled WGS sequence"/>
</dbReference>
<proteinExistence type="predicted"/>
<dbReference type="RefSeq" id="WP_171645105.1">
    <property type="nucleotide sequence ID" value="NZ_WHOA01000132.1"/>
</dbReference>